<dbReference type="PANTHER" id="PTHR34219">
    <property type="entry name" value="IRON-REGULATED INNER MEMBRANE PROTEIN-RELATED"/>
    <property type="match status" value="1"/>
</dbReference>
<keyword evidence="1" id="KW-0472">Membrane</keyword>
<feature type="transmembrane region" description="Helical" evidence="1">
    <location>
        <begin position="364"/>
        <end position="385"/>
    </location>
</feature>
<keyword evidence="1" id="KW-1133">Transmembrane helix</keyword>
<dbReference type="RefSeq" id="WP_196934010.1">
    <property type="nucleotide sequence ID" value="NZ_MU158697.1"/>
</dbReference>
<keyword evidence="3" id="KW-1185">Reference proteome</keyword>
<comment type="caution">
    <text evidence="2">The sequence shown here is derived from an EMBL/GenBank/DDBJ whole genome shotgun (WGS) entry which is preliminary data.</text>
</comment>
<sequence length="400" mass="45659">MRRPIQKRKSKKSRFRKISDWLHLWLGLASGLVVVFLGVTGCIFAFQKEISELIDPKAYFVEAPKHAQALPLSVLTKKAEEAFGQGIKVGFSTTYPDPNKTWEFGAYKEGNADAFWYFDAVDYYVMAYVNPYTGEVTKSVDYKYEFFNVVKMLHWSFLINHPIGQQIIGWSTFIFVILMITGIIMWWPKNLNKSNTDKSFTIKWKAKFKRINYDLHNVLGFYSVLICMILALTGMVWAFTWFYDTVYVVASASTKEPTLFYAESDTATTKINNAYDLAFAEAKKLFAHADRISMSPADGGTAVIYATGYQGDETYWDYDVIQFDQYSGKLLHRRNQSEKNNGEVLLGMNYDIHVGAVLGLPGKMLVFSASLIASSLPITGFIIWWGKRKKKKPRKPAQTV</sequence>
<dbReference type="InterPro" id="IPR005625">
    <property type="entry name" value="PepSY-ass_TM"/>
</dbReference>
<dbReference type="Pfam" id="PF03929">
    <property type="entry name" value="PepSY_TM"/>
    <property type="match status" value="1"/>
</dbReference>
<evidence type="ECO:0000256" key="1">
    <source>
        <dbReference type="SAM" id="Phobius"/>
    </source>
</evidence>
<feature type="transmembrane region" description="Helical" evidence="1">
    <location>
        <begin position="21"/>
        <end position="46"/>
    </location>
</feature>
<organism evidence="2 3">
    <name type="scientific">Sphingobacterium hungaricum</name>
    <dbReference type="NCBI Taxonomy" id="2082723"/>
    <lineage>
        <taxon>Bacteria</taxon>
        <taxon>Pseudomonadati</taxon>
        <taxon>Bacteroidota</taxon>
        <taxon>Sphingobacteriia</taxon>
        <taxon>Sphingobacteriales</taxon>
        <taxon>Sphingobacteriaceae</taxon>
        <taxon>Sphingobacterium</taxon>
    </lineage>
</organism>
<keyword evidence="1" id="KW-0812">Transmembrane</keyword>
<name>A0A928YQR8_9SPHI</name>
<protein>
    <submittedName>
        <fullName evidence="2">PepSY domain-containing protein</fullName>
    </submittedName>
</protein>
<dbReference type="AlphaFoldDB" id="A0A928YQR8"/>
<gene>
    <name evidence="2" type="ORF">C4F49_09230</name>
</gene>
<evidence type="ECO:0000313" key="3">
    <source>
        <dbReference type="Proteomes" id="UP000616201"/>
    </source>
</evidence>
<accession>A0A928YQR8</accession>
<dbReference type="EMBL" id="PRDK01000005">
    <property type="protein sequence ID" value="MBE8713862.1"/>
    <property type="molecule type" value="Genomic_DNA"/>
</dbReference>
<dbReference type="Proteomes" id="UP000616201">
    <property type="component" value="Unassembled WGS sequence"/>
</dbReference>
<dbReference type="PANTHER" id="PTHR34219:SF3">
    <property type="entry name" value="BLL7967 PROTEIN"/>
    <property type="match status" value="1"/>
</dbReference>
<reference evidence="2" key="1">
    <citation type="submission" date="2018-02" db="EMBL/GenBank/DDBJ databases">
        <authorList>
            <person name="Vasarhelyi B.M."/>
            <person name="Deshmukh S."/>
            <person name="Balint B."/>
            <person name="Kukolya J."/>
        </authorList>
    </citation>
    <scope>NUCLEOTIDE SEQUENCE</scope>
    <source>
        <strain evidence="2">KB22</strain>
    </source>
</reference>
<proteinExistence type="predicted"/>
<feature type="transmembrane region" description="Helical" evidence="1">
    <location>
        <begin position="219"/>
        <end position="243"/>
    </location>
</feature>
<feature type="transmembrane region" description="Helical" evidence="1">
    <location>
        <begin position="167"/>
        <end position="187"/>
    </location>
</feature>
<evidence type="ECO:0000313" key="2">
    <source>
        <dbReference type="EMBL" id="MBE8713862.1"/>
    </source>
</evidence>